<evidence type="ECO:0000259" key="2">
    <source>
        <dbReference type="Pfam" id="PF07833"/>
    </source>
</evidence>
<gene>
    <name evidence="3" type="ORF">EQM06_09520</name>
</gene>
<evidence type="ECO:0000256" key="1">
    <source>
        <dbReference type="SAM" id="SignalP"/>
    </source>
</evidence>
<dbReference type="AlphaFoldDB" id="A0A410PWW3"/>
<keyword evidence="4" id="KW-1185">Reference proteome</keyword>
<dbReference type="Pfam" id="PF07833">
    <property type="entry name" value="Cu_amine_oxidN1"/>
    <property type="match status" value="1"/>
</dbReference>
<dbReference type="RefSeq" id="WP_128746213.1">
    <property type="nucleotide sequence ID" value="NZ_CP035281.1"/>
</dbReference>
<feature type="chain" id="PRO_5019074690" description="Copper amine oxidase-like N-terminal domain-containing protein" evidence="1">
    <location>
        <begin position="22"/>
        <end position="164"/>
    </location>
</feature>
<protein>
    <recommendedName>
        <fullName evidence="2">Copper amine oxidase-like N-terminal domain-containing protein</fullName>
    </recommendedName>
</protein>
<dbReference type="InterPro" id="IPR036582">
    <property type="entry name" value="Mao_N_sf"/>
</dbReference>
<dbReference type="InterPro" id="IPR012854">
    <property type="entry name" value="Cu_amine_oxidase-like_N"/>
</dbReference>
<dbReference type="EMBL" id="CP035281">
    <property type="protein sequence ID" value="QAT43433.1"/>
    <property type="molecule type" value="Genomic_DNA"/>
</dbReference>
<reference evidence="3 4" key="1">
    <citation type="submission" date="2019-01" db="EMBL/GenBank/DDBJ databases">
        <title>Draft genomes of a novel of Aminipila strains.</title>
        <authorList>
            <person name="Ma S."/>
        </authorList>
    </citation>
    <scope>NUCLEOTIDE SEQUENCE [LARGE SCALE GENOMIC DNA]</scope>
    <source>
        <strain evidence="4">JN-39</strain>
    </source>
</reference>
<sequence>MKKFIAGLVIGLLFTNTFAFAGDSISAVFSNFNFVVNGQAKTVSTQPIVYNGTSYLPVREISNLLGYTVNYKADSRTIELSDASQPAPVDDQTNVTNTSTDTSDLISMRDLHDKYGVDISFCSGEGFNGVRLTYNGKSIEKTEYITIDAKGYFNKGILAELGIN</sequence>
<organism evidence="3 4">
    <name type="scientific">Aminipila luticellarii</name>
    <dbReference type="NCBI Taxonomy" id="2507160"/>
    <lineage>
        <taxon>Bacteria</taxon>
        <taxon>Bacillati</taxon>
        <taxon>Bacillota</taxon>
        <taxon>Clostridia</taxon>
        <taxon>Peptostreptococcales</taxon>
        <taxon>Anaerovoracaceae</taxon>
        <taxon>Aminipila</taxon>
    </lineage>
</organism>
<feature type="signal peptide" evidence="1">
    <location>
        <begin position="1"/>
        <end position="21"/>
    </location>
</feature>
<evidence type="ECO:0000313" key="3">
    <source>
        <dbReference type="EMBL" id="QAT43433.1"/>
    </source>
</evidence>
<dbReference type="OrthoDB" id="2082094at2"/>
<name>A0A410PWW3_9FIRM</name>
<dbReference type="KEGG" id="amij:EQM06_09520"/>
<dbReference type="Proteomes" id="UP000287601">
    <property type="component" value="Chromosome"/>
</dbReference>
<evidence type="ECO:0000313" key="4">
    <source>
        <dbReference type="Proteomes" id="UP000287601"/>
    </source>
</evidence>
<keyword evidence="1" id="KW-0732">Signal</keyword>
<feature type="domain" description="Copper amine oxidase-like N-terminal" evidence="2">
    <location>
        <begin position="35"/>
        <end position="85"/>
    </location>
</feature>
<accession>A0A410PWW3</accession>
<proteinExistence type="predicted"/>
<dbReference type="SUPFAM" id="SSF55383">
    <property type="entry name" value="Copper amine oxidase, domain N"/>
    <property type="match status" value="1"/>
</dbReference>